<name>A0A2V3IX98_9FLOR</name>
<evidence type="ECO:0000256" key="6">
    <source>
        <dbReference type="ARBA" id="ARBA00023242"/>
    </source>
</evidence>
<dbReference type="PANTHER" id="PTHR16140:SF0">
    <property type="entry name" value="NON-STRUCTURAL MAINTENANCE OF CHROMOSOMES ELEMENT 4"/>
    <property type="match status" value="1"/>
</dbReference>
<organism evidence="10 11">
    <name type="scientific">Gracilariopsis chorda</name>
    <dbReference type="NCBI Taxonomy" id="448386"/>
    <lineage>
        <taxon>Eukaryota</taxon>
        <taxon>Rhodophyta</taxon>
        <taxon>Florideophyceae</taxon>
        <taxon>Rhodymeniophycidae</taxon>
        <taxon>Gracilariales</taxon>
        <taxon>Gracilariaceae</taxon>
        <taxon>Gracilariopsis</taxon>
    </lineage>
</organism>
<keyword evidence="3 7" id="KW-0227">DNA damage</keyword>
<evidence type="ECO:0000256" key="7">
    <source>
        <dbReference type="RuleBase" id="RU365071"/>
    </source>
</evidence>
<dbReference type="GO" id="GO:0005634">
    <property type="term" value="C:nucleus"/>
    <property type="evidence" value="ECO:0007669"/>
    <property type="project" value="UniProtKB-SubCell"/>
</dbReference>
<dbReference type="Proteomes" id="UP000247409">
    <property type="component" value="Unassembled WGS sequence"/>
</dbReference>
<evidence type="ECO:0000313" key="11">
    <source>
        <dbReference type="Proteomes" id="UP000247409"/>
    </source>
</evidence>
<feature type="domain" description="Non-structural maintenance of chromosome element 4 C-terminal" evidence="9">
    <location>
        <begin position="207"/>
        <end position="301"/>
    </location>
</feature>
<dbReference type="Pfam" id="PF08743">
    <property type="entry name" value="Nse4_C"/>
    <property type="match status" value="1"/>
</dbReference>
<protein>
    <recommendedName>
        <fullName evidence="7">Non-structural maintenance of chromosomes element 4</fullName>
    </recommendedName>
</protein>
<evidence type="ECO:0000256" key="5">
    <source>
        <dbReference type="ARBA" id="ARBA00023204"/>
    </source>
</evidence>
<dbReference type="InterPro" id="IPR014854">
    <property type="entry name" value="Nse4_C"/>
</dbReference>
<comment type="caution">
    <text evidence="10">The sequence shown here is derived from an EMBL/GenBank/DDBJ whole genome shotgun (WGS) entry which is preliminary data.</text>
</comment>
<feature type="region of interest" description="Disordered" evidence="8">
    <location>
        <begin position="248"/>
        <end position="274"/>
    </location>
</feature>
<evidence type="ECO:0000256" key="4">
    <source>
        <dbReference type="ARBA" id="ARBA00023172"/>
    </source>
</evidence>
<reference evidence="10 11" key="1">
    <citation type="journal article" date="2018" name="Mol. Biol. Evol.">
        <title>Analysis of the draft genome of the red seaweed Gracilariopsis chorda provides insights into genome size evolution in Rhodophyta.</title>
        <authorList>
            <person name="Lee J."/>
            <person name="Yang E.C."/>
            <person name="Graf L."/>
            <person name="Yang J.H."/>
            <person name="Qiu H."/>
            <person name="Zel Zion U."/>
            <person name="Chan C.X."/>
            <person name="Stephens T.G."/>
            <person name="Weber A.P.M."/>
            <person name="Boo G.H."/>
            <person name="Boo S.M."/>
            <person name="Kim K.M."/>
            <person name="Shin Y."/>
            <person name="Jung M."/>
            <person name="Lee S.J."/>
            <person name="Yim H.S."/>
            <person name="Lee J.H."/>
            <person name="Bhattacharya D."/>
            <person name="Yoon H.S."/>
        </authorList>
    </citation>
    <scope>NUCLEOTIDE SEQUENCE [LARGE SCALE GENOMIC DNA]</scope>
    <source>
        <strain evidence="10 11">SKKU-2015</strain>
        <tissue evidence="10">Whole body</tissue>
    </source>
</reference>
<evidence type="ECO:0000256" key="3">
    <source>
        <dbReference type="ARBA" id="ARBA00022763"/>
    </source>
</evidence>
<evidence type="ECO:0000259" key="9">
    <source>
        <dbReference type="Pfam" id="PF08743"/>
    </source>
</evidence>
<comment type="subunit">
    <text evidence="7">Component of the SMC5-SMC6 complex.</text>
</comment>
<keyword evidence="5 7" id="KW-0234">DNA repair</keyword>
<dbReference type="OrthoDB" id="5973at2759"/>
<dbReference type="InterPro" id="IPR027786">
    <property type="entry name" value="Nse4/EID"/>
</dbReference>
<dbReference type="EMBL" id="NBIV01000041">
    <property type="protein sequence ID" value="PXF46317.1"/>
    <property type="molecule type" value="Genomic_DNA"/>
</dbReference>
<keyword evidence="6 7" id="KW-0539">Nucleus</keyword>
<proteinExistence type="inferred from homology"/>
<evidence type="ECO:0000256" key="8">
    <source>
        <dbReference type="SAM" id="MobiDB-lite"/>
    </source>
</evidence>
<evidence type="ECO:0000256" key="1">
    <source>
        <dbReference type="ARBA" id="ARBA00004123"/>
    </source>
</evidence>
<dbReference type="STRING" id="448386.A0A2V3IX98"/>
<dbReference type="GO" id="GO:0006310">
    <property type="term" value="P:DNA recombination"/>
    <property type="evidence" value="ECO:0007669"/>
    <property type="project" value="UniProtKB-UniRule"/>
</dbReference>
<comment type="similarity">
    <text evidence="2 7">Belongs to the NSE4 family.</text>
</comment>
<dbReference type="GO" id="GO:0030915">
    <property type="term" value="C:Smc5-Smc6 complex"/>
    <property type="evidence" value="ECO:0007669"/>
    <property type="project" value="UniProtKB-UniRule"/>
</dbReference>
<dbReference type="PANTHER" id="PTHR16140">
    <property type="entry name" value="NON-STRUCTURAL MAINTENANCE OF CHROMOSOMES ELEMENT 4"/>
    <property type="match status" value="1"/>
</dbReference>
<keyword evidence="4 7" id="KW-0233">DNA recombination</keyword>
<dbReference type="GO" id="GO:0006281">
    <property type="term" value="P:DNA repair"/>
    <property type="evidence" value="ECO:0007669"/>
    <property type="project" value="UniProtKB-UniRule"/>
</dbReference>
<comment type="subcellular location">
    <subcellularLocation>
        <location evidence="1 7">Nucleus</location>
    </subcellularLocation>
</comment>
<evidence type="ECO:0000256" key="2">
    <source>
        <dbReference type="ARBA" id="ARBA00008997"/>
    </source>
</evidence>
<dbReference type="AlphaFoldDB" id="A0A2V3IX98"/>
<keyword evidence="11" id="KW-1185">Reference proteome</keyword>
<feature type="compositionally biased region" description="Basic and acidic residues" evidence="8">
    <location>
        <begin position="178"/>
        <end position="192"/>
    </location>
</feature>
<comment type="function">
    <text evidence="7">Component of the SMC5-SMC6 complex, that promotes sister chromatid alignment after DNA damage and facilitates double-stranded DNA breaks (DSBs) repair via homologous recombination between sister chromatids.</text>
</comment>
<feature type="region of interest" description="Disordered" evidence="8">
    <location>
        <begin position="156"/>
        <end position="192"/>
    </location>
</feature>
<feature type="compositionally biased region" description="Polar residues" evidence="8">
    <location>
        <begin position="257"/>
        <end position="274"/>
    </location>
</feature>
<evidence type="ECO:0000313" key="10">
    <source>
        <dbReference type="EMBL" id="PXF46317.1"/>
    </source>
</evidence>
<sequence>MGQGNPEALENRKQATIILKQLREHQQEVEADKEEATDVRSEALTQHFERAAQNLKKTKTADQALVDAQIFHKLGIYSKRQAEQLQSGLRTYDIKTFTDNLIAKLRRANAEKYDDEEGQLQQVSVNFLDIGRSVFSRWKIKPSQDVMYGNAPRDEVKKARVRRKPERVKGGGPATRPSELRPTDLEETETDKQVAEMKRELQRRRRCNFWLFVIDPNSFPRSVENVFHSSFLVKEKFASLDLKSTNDPSIRYVDPNSAETTDTTQEGDANDNDITNSQFIMGFDRNVWQEMIRKHNIRKCLFPPKQRTGEDAELRRLRQYEQSAQGASAMF</sequence>
<accession>A0A2V3IX98</accession>
<gene>
    <name evidence="10" type="ORF">BWQ96_03973</name>
</gene>